<evidence type="ECO:0000313" key="2">
    <source>
        <dbReference type="Proteomes" id="UP001207742"/>
    </source>
</evidence>
<reference evidence="1 2" key="1">
    <citation type="submission" date="2022-10" db="EMBL/GenBank/DDBJ databases">
        <title>Chitinophaga nivalis PC15 sp. nov., isolated from Pyeongchang county, South Korea.</title>
        <authorList>
            <person name="Trinh H.N."/>
        </authorList>
    </citation>
    <scope>NUCLEOTIDE SEQUENCE [LARGE SCALE GENOMIC DNA]</scope>
    <source>
        <strain evidence="1 2">PC14</strain>
    </source>
</reference>
<sequence>MKRIIVLAALATLAFSCKKDKEETGCYECTLTSKTNGIDMGASSTTTHCDLTESQKNDMERSGTTTTTINEGGVNITMETKVSCKKK</sequence>
<organism evidence="1 2">
    <name type="scientific">Chitinophaga nivalis</name>
    <dbReference type="NCBI Taxonomy" id="2991709"/>
    <lineage>
        <taxon>Bacteria</taxon>
        <taxon>Pseudomonadati</taxon>
        <taxon>Bacteroidota</taxon>
        <taxon>Chitinophagia</taxon>
        <taxon>Chitinophagales</taxon>
        <taxon>Chitinophagaceae</taxon>
        <taxon>Chitinophaga</taxon>
    </lineage>
</organism>
<keyword evidence="2" id="KW-1185">Reference proteome</keyword>
<dbReference type="EMBL" id="JAPDNS010000001">
    <property type="protein sequence ID" value="MCW3484571.1"/>
    <property type="molecule type" value="Genomic_DNA"/>
</dbReference>
<protein>
    <submittedName>
        <fullName evidence="1">Uncharacterized protein</fullName>
    </submittedName>
</protein>
<gene>
    <name evidence="1" type="ORF">OL497_11740</name>
</gene>
<evidence type="ECO:0000313" key="1">
    <source>
        <dbReference type="EMBL" id="MCW3484571.1"/>
    </source>
</evidence>
<proteinExistence type="predicted"/>
<name>A0ABT3IKU2_9BACT</name>
<dbReference type="Proteomes" id="UP001207742">
    <property type="component" value="Unassembled WGS sequence"/>
</dbReference>
<dbReference type="RefSeq" id="WP_264730296.1">
    <property type="nucleotide sequence ID" value="NZ_JAPDNR010000001.1"/>
</dbReference>
<dbReference type="PROSITE" id="PS51257">
    <property type="entry name" value="PROKAR_LIPOPROTEIN"/>
    <property type="match status" value="1"/>
</dbReference>
<accession>A0ABT3IKU2</accession>
<comment type="caution">
    <text evidence="1">The sequence shown here is derived from an EMBL/GenBank/DDBJ whole genome shotgun (WGS) entry which is preliminary data.</text>
</comment>